<sequence length="123" mass="11818">MSRRPDRAERGSATLAASGVLGLLLVLGAALGVVGAMVHAHRVAQSAADLAALAGAHAGGVAGADPCGAATDVAAANGARLVSCVAAPSGAGTDVRVRVEVDGPRLLGQTHDLRAEARAGPAG</sequence>
<keyword evidence="3" id="KW-1185">Reference proteome</keyword>
<organism evidence="2 3">
    <name type="scientific">Nocardioides flavescens</name>
    <dbReference type="NCBI Taxonomy" id="2691959"/>
    <lineage>
        <taxon>Bacteria</taxon>
        <taxon>Bacillati</taxon>
        <taxon>Actinomycetota</taxon>
        <taxon>Actinomycetes</taxon>
        <taxon>Propionibacteriales</taxon>
        <taxon>Nocardioidaceae</taxon>
        <taxon>Nocardioides</taxon>
    </lineage>
</organism>
<comment type="caution">
    <text evidence="2">The sequence shown here is derived from an EMBL/GenBank/DDBJ whole genome shotgun (WGS) entry which is preliminary data.</text>
</comment>
<name>A0A6L7EYG9_9ACTN</name>
<accession>A0A6L7EYG9</accession>
<dbReference type="EMBL" id="WUEK01000003">
    <property type="protein sequence ID" value="MXG89229.1"/>
    <property type="molecule type" value="Genomic_DNA"/>
</dbReference>
<evidence type="ECO:0000313" key="3">
    <source>
        <dbReference type="Proteomes" id="UP000473325"/>
    </source>
</evidence>
<dbReference type="Pfam" id="PF13400">
    <property type="entry name" value="Tad"/>
    <property type="match status" value="1"/>
</dbReference>
<dbReference type="NCBIfam" id="TIGR03816">
    <property type="entry name" value="tadE_like_DECH"/>
    <property type="match status" value="1"/>
</dbReference>
<protein>
    <recommendedName>
        <fullName evidence="1">Putative Flp pilus-assembly TadG-like N-terminal domain-containing protein</fullName>
    </recommendedName>
</protein>
<evidence type="ECO:0000313" key="2">
    <source>
        <dbReference type="EMBL" id="MXG89229.1"/>
    </source>
</evidence>
<dbReference type="InterPro" id="IPR028087">
    <property type="entry name" value="Tad_N"/>
</dbReference>
<gene>
    <name evidence="2" type="ORF">GRQ65_06670</name>
</gene>
<dbReference type="Proteomes" id="UP000473325">
    <property type="component" value="Unassembled WGS sequence"/>
</dbReference>
<reference evidence="2 3" key="1">
    <citation type="submission" date="2019-12" db="EMBL/GenBank/DDBJ databases">
        <authorList>
            <person name="Kun Z."/>
        </authorList>
    </citation>
    <scope>NUCLEOTIDE SEQUENCE [LARGE SCALE GENOMIC DNA]</scope>
    <source>
        <strain evidence="2 3">YIM 123512</strain>
    </source>
</reference>
<dbReference type="InterPro" id="IPR021202">
    <property type="entry name" value="Rv3654c-like"/>
</dbReference>
<feature type="domain" description="Putative Flp pilus-assembly TadG-like N-terminal" evidence="1">
    <location>
        <begin position="11"/>
        <end position="57"/>
    </location>
</feature>
<dbReference type="RefSeq" id="WP_160876401.1">
    <property type="nucleotide sequence ID" value="NZ_WUEK01000003.1"/>
</dbReference>
<evidence type="ECO:0000259" key="1">
    <source>
        <dbReference type="Pfam" id="PF13400"/>
    </source>
</evidence>
<dbReference type="AlphaFoldDB" id="A0A6L7EYG9"/>
<proteinExistence type="predicted"/>